<sequence length="580" mass="64062">MDAVYMEHSGNCNALFVSTPITSTWALAAGGLQKKWKGLKQRTAWRYKTLKDDDTAIVFCDEQEKEVHLKPRKRRLDDPLACHNVLAAASTCSLNGILGATSPEVSSQFCRTMVGFMLHSCSPSERAKVLDVLTRQRLEEITIANRALVIRGIQHCLMSPLIRGKAALHTAATNVVCGTYGLELSVLKEQIHSDEEAFIDTSGHFQLEDGGDRKLHTQEVPPHNGDLIQLIYGNKNITEVVTMMQHIAVESVKVKELQPNLIKVVSDIDDTLFPGWIDKRYPLHIPYPGVSTLFARLSRGLAHDANGETARPSITFLTARPRGWLSVGRYLTLQHLKSLGVPNVTVLNGSVKGLVSNEKIASLKLDNFSRFAALFPEFKFVFFGDSGQGDALLASRLLTSCPEQVLATFIHDVNPIFARTGDGGLKRAYAAEGVEFFGTYAGAALAVHKKGLISTEDALAVVDASEKELEEILFLGPEATLMKSERRHELQQDLDLIETKLIVSNQMQYIFRFLRSHGSPGSANSHAALVAGGERYNSHLYPHNTEYRGARRQVLRDQDIAQLESPLTTSELRALLLADK</sequence>
<dbReference type="VEuPathDB" id="FungiDB:PITG_12297"/>
<dbReference type="InterPro" id="IPR019236">
    <property type="entry name" value="APP1_cat"/>
</dbReference>
<evidence type="ECO:0000259" key="1">
    <source>
        <dbReference type="Pfam" id="PF09949"/>
    </source>
</evidence>
<dbReference type="PANTHER" id="PTHR40861:SF1">
    <property type="entry name" value="PHOSPHATIDATE PHOSPHATASE APP1 CATALYTIC DOMAIN-CONTAINING PROTEIN"/>
    <property type="match status" value="1"/>
</dbReference>
<dbReference type="GeneID" id="9473291"/>
<evidence type="ECO:0000313" key="3">
    <source>
        <dbReference type="Proteomes" id="UP000006643"/>
    </source>
</evidence>
<dbReference type="Pfam" id="PF09949">
    <property type="entry name" value="APP1_cat"/>
    <property type="match status" value="1"/>
</dbReference>
<dbReference type="Proteomes" id="UP000006643">
    <property type="component" value="Unassembled WGS sequence"/>
</dbReference>
<evidence type="ECO:0000313" key="2">
    <source>
        <dbReference type="EMBL" id="EEY59707.1"/>
    </source>
</evidence>
<dbReference type="EMBL" id="DS028141">
    <property type="protein sequence ID" value="EEY59707.1"/>
    <property type="molecule type" value="Genomic_DNA"/>
</dbReference>
<keyword evidence="3" id="KW-1185">Reference proteome</keyword>
<accession>D0NJI9</accession>
<dbReference type="HOGENOM" id="CLU_033964_0_0_1"/>
<dbReference type="RefSeq" id="XP_002900900.1">
    <property type="nucleotide sequence ID" value="XM_002900854.1"/>
</dbReference>
<name>D0NJI9_PHYIT</name>
<reference evidence="3" key="1">
    <citation type="journal article" date="2009" name="Nature">
        <title>Genome sequence and analysis of the Irish potato famine pathogen Phytophthora infestans.</title>
        <authorList>
            <consortium name="The Broad Institute Genome Sequencing Platform"/>
            <person name="Haas B.J."/>
            <person name="Kamoun S."/>
            <person name="Zody M.C."/>
            <person name="Jiang R.H."/>
            <person name="Handsaker R.E."/>
            <person name="Cano L.M."/>
            <person name="Grabherr M."/>
            <person name="Kodira C.D."/>
            <person name="Raffaele S."/>
            <person name="Torto-Alalibo T."/>
            <person name="Bozkurt T.O."/>
            <person name="Ah-Fong A.M."/>
            <person name="Alvarado L."/>
            <person name="Anderson V.L."/>
            <person name="Armstrong M.R."/>
            <person name="Avrova A."/>
            <person name="Baxter L."/>
            <person name="Beynon J."/>
            <person name="Boevink P.C."/>
            <person name="Bollmann S.R."/>
            <person name="Bos J.I."/>
            <person name="Bulone V."/>
            <person name="Cai G."/>
            <person name="Cakir C."/>
            <person name="Carrington J.C."/>
            <person name="Chawner M."/>
            <person name="Conti L."/>
            <person name="Costanzo S."/>
            <person name="Ewan R."/>
            <person name="Fahlgren N."/>
            <person name="Fischbach M.A."/>
            <person name="Fugelstad J."/>
            <person name="Gilroy E.M."/>
            <person name="Gnerre S."/>
            <person name="Green P.J."/>
            <person name="Grenville-Briggs L.J."/>
            <person name="Griffith J."/>
            <person name="Grunwald N.J."/>
            <person name="Horn K."/>
            <person name="Horner N.R."/>
            <person name="Hu C.H."/>
            <person name="Huitema E."/>
            <person name="Jeong D.H."/>
            <person name="Jones A.M."/>
            <person name="Jones J.D."/>
            <person name="Jones R.W."/>
            <person name="Karlsson E.K."/>
            <person name="Kunjeti S.G."/>
            <person name="Lamour K."/>
            <person name="Liu Z."/>
            <person name="Ma L."/>
            <person name="Maclean D."/>
            <person name="Chibucos M.C."/>
            <person name="McDonald H."/>
            <person name="McWalters J."/>
            <person name="Meijer H.J."/>
            <person name="Morgan W."/>
            <person name="Morris P.F."/>
            <person name="Munro C.A."/>
            <person name="O'Neill K."/>
            <person name="Ospina-Giraldo M."/>
            <person name="Pinzon A."/>
            <person name="Pritchard L."/>
            <person name="Ramsahoye B."/>
            <person name="Ren Q."/>
            <person name="Restrepo S."/>
            <person name="Roy S."/>
            <person name="Sadanandom A."/>
            <person name="Savidor A."/>
            <person name="Schornack S."/>
            <person name="Schwartz D.C."/>
            <person name="Schumann U.D."/>
            <person name="Schwessinger B."/>
            <person name="Seyer L."/>
            <person name="Sharpe T."/>
            <person name="Silvar C."/>
            <person name="Song J."/>
            <person name="Studholme D.J."/>
            <person name="Sykes S."/>
            <person name="Thines M."/>
            <person name="van de Vondervoort P.J."/>
            <person name="Phuntumart V."/>
            <person name="Wawra S."/>
            <person name="Weide R."/>
            <person name="Win J."/>
            <person name="Young C."/>
            <person name="Zhou S."/>
            <person name="Fry W."/>
            <person name="Meyers B.C."/>
            <person name="van West P."/>
            <person name="Ristaino J."/>
            <person name="Govers F."/>
            <person name="Birch P.R."/>
            <person name="Whisson S.C."/>
            <person name="Judelson H.S."/>
            <person name="Nusbaum C."/>
        </authorList>
    </citation>
    <scope>NUCLEOTIDE SEQUENCE [LARGE SCALE GENOMIC DNA]</scope>
    <source>
        <strain evidence="3">T30-4</strain>
    </source>
</reference>
<gene>
    <name evidence="2" type="ORF">PITG_12297</name>
</gene>
<dbReference type="KEGG" id="pif:PITG_12297"/>
<dbReference type="GO" id="GO:0008195">
    <property type="term" value="F:phosphatidate phosphatase activity"/>
    <property type="evidence" value="ECO:0007669"/>
    <property type="project" value="InterPro"/>
</dbReference>
<dbReference type="InParanoid" id="D0NJI9"/>
<dbReference type="AlphaFoldDB" id="D0NJI9"/>
<dbReference type="eggNOG" id="ENOG502QUSP">
    <property type="taxonomic scope" value="Eukaryota"/>
</dbReference>
<dbReference type="OMA" id="ITEVVTM"/>
<dbReference type="OrthoDB" id="2117591at2759"/>
<protein>
    <recommendedName>
        <fullName evidence="1">Phosphatidate phosphatase APP1 catalytic domain-containing protein</fullName>
    </recommendedName>
</protein>
<feature type="domain" description="Phosphatidate phosphatase APP1 catalytic" evidence="1">
    <location>
        <begin position="262"/>
        <end position="411"/>
    </location>
</feature>
<proteinExistence type="predicted"/>
<organism evidence="2 3">
    <name type="scientific">Phytophthora infestans (strain T30-4)</name>
    <name type="common">Potato late blight agent</name>
    <dbReference type="NCBI Taxonomy" id="403677"/>
    <lineage>
        <taxon>Eukaryota</taxon>
        <taxon>Sar</taxon>
        <taxon>Stramenopiles</taxon>
        <taxon>Oomycota</taxon>
        <taxon>Peronosporomycetes</taxon>
        <taxon>Peronosporales</taxon>
        <taxon>Peronosporaceae</taxon>
        <taxon>Phytophthora</taxon>
    </lineage>
</organism>
<dbReference type="PANTHER" id="PTHR40861">
    <property type="entry name" value="DUF2183 DOMAIN-CONTAINING PROTEIN"/>
    <property type="match status" value="1"/>
</dbReference>